<name>A0A1K1SB54_9BACT</name>
<dbReference type="Pfam" id="PF00348">
    <property type="entry name" value="polyprenyl_synt"/>
    <property type="match status" value="1"/>
</dbReference>
<sequence>MHSFQELTIKFGEHFAKEHFPEKPKKLYDAASHILKIGGKRIRPILALMGNELFDTIHPDAYQVGTAVELFHNFTLVHDDLMDKAPLRRNQPTVHTLYGDTAAILAGDVMLINVYEYLNKVQPQHKQKLLAAFNKAAIEVCEGQQMDMDFEETEAEHVQYDDYVNMIALKTSVLLAASLKMGAIIGGGSEYNQEHLYQFGKNVGIAFQIQDDFLDAFGDPEKFGKQQGGDILVNKKTFLLLKALELCDGPQKAKLKELLVSNPEDKVAQVLELFHDCQVDQWAEKEKERFHDLALVHLEKIAVLSARKQPLIELADFLLKREH</sequence>
<dbReference type="Gene3D" id="1.10.600.10">
    <property type="entry name" value="Farnesyl Diphosphate Synthase"/>
    <property type="match status" value="1"/>
</dbReference>
<organism evidence="7 9">
    <name type="scientific">Chitinophaga sancti</name>
    <dbReference type="NCBI Taxonomy" id="1004"/>
    <lineage>
        <taxon>Bacteria</taxon>
        <taxon>Pseudomonadati</taxon>
        <taxon>Bacteroidota</taxon>
        <taxon>Chitinophagia</taxon>
        <taxon>Chitinophagales</taxon>
        <taxon>Chitinophagaceae</taxon>
        <taxon>Chitinophaga</taxon>
    </lineage>
</organism>
<evidence type="ECO:0000313" key="10">
    <source>
        <dbReference type="Proteomes" id="UP001326715"/>
    </source>
</evidence>
<dbReference type="SUPFAM" id="SSF48576">
    <property type="entry name" value="Terpenoid synthases"/>
    <property type="match status" value="1"/>
</dbReference>
<protein>
    <submittedName>
        <fullName evidence="7">Geranylgeranyl diphosphate synthase, type II</fullName>
    </submittedName>
    <submittedName>
        <fullName evidence="8">Polyprenyl synthetase family protein</fullName>
    </submittedName>
</protein>
<dbReference type="EMBL" id="FPIZ01000020">
    <property type="protein sequence ID" value="SFW81534.1"/>
    <property type="molecule type" value="Genomic_DNA"/>
</dbReference>
<dbReference type="InterPro" id="IPR000092">
    <property type="entry name" value="Polyprenyl_synt"/>
</dbReference>
<evidence type="ECO:0000256" key="3">
    <source>
        <dbReference type="ARBA" id="ARBA00022679"/>
    </source>
</evidence>
<dbReference type="STRING" id="1004.SAMN05661012_05092"/>
<keyword evidence="3 6" id="KW-0808">Transferase</keyword>
<dbReference type="PANTHER" id="PTHR12001:SF85">
    <property type="entry name" value="SHORT CHAIN ISOPRENYL DIPHOSPHATE SYNTHASE"/>
    <property type="match status" value="1"/>
</dbReference>
<evidence type="ECO:0000256" key="5">
    <source>
        <dbReference type="ARBA" id="ARBA00022842"/>
    </source>
</evidence>
<comment type="cofactor">
    <cofactor evidence="1">
        <name>Mg(2+)</name>
        <dbReference type="ChEBI" id="CHEBI:18420"/>
    </cofactor>
</comment>
<dbReference type="AlphaFoldDB" id="A0A1K1SB54"/>
<dbReference type="EMBL" id="CP140154">
    <property type="protein sequence ID" value="WQG90852.1"/>
    <property type="molecule type" value="Genomic_DNA"/>
</dbReference>
<evidence type="ECO:0000256" key="4">
    <source>
        <dbReference type="ARBA" id="ARBA00022723"/>
    </source>
</evidence>
<accession>A0A1K1SB54</accession>
<keyword evidence="10" id="KW-1185">Reference proteome</keyword>
<dbReference type="InterPro" id="IPR033749">
    <property type="entry name" value="Polyprenyl_synt_CS"/>
</dbReference>
<proteinExistence type="inferred from homology"/>
<evidence type="ECO:0000256" key="2">
    <source>
        <dbReference type="ARBA" id="ARBA00006706"/>
    </source>
</evidence>
<keyword evidence="5" id="KW-0460">Magnesium</keyword>
<dbReference type="GO" id="GO:0004659">
    <property type="term" value="F:prenyltransferase activity"/>
    <property type="evidence" value="ECO:0007669"/>
    <property type="project" value="InterPro"/>
</dbReference>
<dbReference type="InterPro" id="IPR008949">
    <property type="entry name" value="Isoprenoid_synthase_dom_sf"/>
</dbReference>
<comment type="similarity">
    <text evidence="2 6">Belongs to the FPP/GGPP synthase family.</text>
</comment>
<dbReference type="SFLD" id="SFLDG01017">
    <property type="entry name" value="Polyprenyl_Transferase_Like"/>
    <property type="match status" value="1"/>
</dbReference>
<dbReference type="CDD" id="cd00685">
    <property type="entry name" value="Trans_IPPS_HT"/>
    <property type="match status" value="1"/>
</dbReference>
<dbReference type="GO" id="GO:0046872">
    <property type="term" value="F:metal ion binding"/>
    <property type="evidence" value="ECO:0007669"/>
    <property type="project" value="UniProtKB-KW"/>
</dbReference>
<dbReference type="RefSeq" id="WP_072364122.1">
    <property type="nucleotide sequence ID" value="NZ_CBHWAX010000159.1"/>
</dbReference>
<dbReference type="SFLD" id="SFLDS00005">
    <property type="entry name" value="Isoprenoid_Synthase_Type_I"/>
    <property type="match status" value="1"/>
</dbReference>
<gene>
    <name evidence="7" type="ORF">SAMN05661012_05092</name>
    <name evidence="8" type="ORF">SR876_05035</name>
</gene>
<evidence type="ECO:0000256" key="6">
    <source>
        <dbReference type="RuleBase" id="RU004466"/>
    </source>
</evidence>
<evidence type="ECO:0000313" key="8">
    <source>
        <dbReference type="EMBL" id="WQG90852.1"/>
    </source>
</evidence>
<evidence type="ECO:0000313" key="9">
    <source>
        <dbReference type="Proteomes" id="UP000183788"/>
    </source>
</evidence>
<keyword evidence="4" id="KW-0479">Metal-binding</keyword>
<dbReference type="GO" id="GO:0008299">
    <property type="term" value="P:isoprenoid biosynthetic process"/>
    <property type="evidence" value="ECO:0007669"/>
    <property type="project" value="InterPro"/>
</dbReference>
<evidence type="ECO:0000256" key="1">
    <source>
        <dbReference type="ARBA" id="ARBA00001946"/>
    </source>
</evidence>
<dbReference type="PROSITE" id="PS00444">
    <property type="entry name" value="POLYPRENYL_SYNTHASE_2"/>
    <property type="match status" value="1"/>
</dbReference>
<evidence type="ECO:0000313" key="7">
    <source>
        <dbReference type="EMBL" id="SFW81534.1"/>
    </source>
</evidence>
<dbReference type="PANTHER" id="PTHR12001">
    <property type="entry name" value="GERANYLGERANYL PYROPHOSPHATE SYNTHASE"/>
    <property type="match status" value="1"/>
</dbReference>
<dbReference type="Proteomes" id="UP000183788">
    <property type="component" value="Unassembled WGS sequence"/>
</dbReference>
<dbReference type="OrthoDB" id="9805316at2"/>
<reference evidence="7 9" key="1">
    <citation type="submission" date="2016-11" db="EMBL/GenBank/DDBJ databases">
        <authorList>
            <person name="Jaros S."/>
            <person name="Januszkiewicz K."/>
            <person name="Wedrychowicz H."/>
        </authorList>
    </citation>
    <scope>NUCLEOTIDE SEQUENCE [LARGE SCALE GENOMIC DNA]</scope>
    <source>
        <strain evidence="7 9">DSM 784</strain>
    </source>
</reference>
<dbReference type="Proteomes" id="UP001326715">
    <property type="component" value="Chromosome"/>
</dbReference>
<reference evidence="8 10" key="2">
    <citation type="submission" date="2023-11" db="EMBL/GenBank/DDBJ databases">
        <title>MicrobeMod: A computational toolkit for identifying prokaryotic methylation and restriction-modification with nanopore sequencing.</title>
        <authorList>
            <person name="Crits-Christoph A."/>
            <person name="Kang S.C."/>
            <person name="Lee H."/>
            <person name="Ostrov N."/>
        </authorList>
    </citation>
    <scope>NUCLEOTIDE SEQUENCE [LARGE SCALE GENOMIC DNA]</scope>
    <source>
        <strain evidence="8 10">ATCC 23090</strain>
    </source>
</reference>